<dbReference type="Proteomes" id="UP000323819">
    <property type="component" value="Unassembled WGS sequence"/>
</dbReference>
<evidence type="ECO:0000313" key="1">
    <source>
        <dbReference type="EMBL" id="TXX67185.1"/>
    </source>
</evidence>
<gene>
    <name evidence="1" type="ORF">FXF03_01040</name>
</gene>
<comment type="caution">
    <text evidence="1">The sequence shown here is derived from an EMBL/GenBank/DDBJ whole genome shotgun (WGS) entry which is preliminary data.</text>
</comment>
<protein>
    <submittedName>
        <fullName evidence="1">Uncharacterized protein</fullName>
    </submittedName>
</protein>
<name>A0ABD7SQW9_VIBCL</name>
<dbReference type="AlphaFoldDB" id="A0ABD7SQW9"/>
<sequence length="127" mass="14377">MKEVSSSTIQELIELATQIVGRHDNVVFSHTRLSALPESDHQILTIYVECLPEKCFDLNLELSAALVEAELDEVGCVVHFEVYSHDSALPFSEEEMRSAFKTVAESRAKRNFSKFNTPVEKRSFKSI</sequence>
<reference evidence="1 2" key="1">
    <citation type="submission" date="2019-06" db="EMBL/GenBank/DDBJ databases">
        <title>Vibrio cholerae phylogeny based on whole-genome sequencing reveals genetic diversity and population strucutre.</title>
        <authorList>
            <person name="Zhiqiu Y."/>
            <person name="Bin L."/>
            <person name="Lingyan J."/>
        </authorList>
    </citation>
    <scope>NUCLEOTIDE SEQUENCE [LARGE SCALE GENOMIC DNA]</scope>
    <source>
        <strain evidence="1 2">N2814</strain>
    </source>
</reference>
<proteinExistence type="predicted"/>
<accession>A0ABD7SQW9</accession>
<organism evidence="1 2">
    <name type="scientific">Vibrio cholerae</name>
    <dbReference type="NCBI Taxonomy" id="666"/>
    <lineage>
        <taxon>Bacteria</taxon>
        <taxon>Pseudomonadati</taxon>
        <taxon>Pseudomonadota</taxon>
        <taxon>Gammaproteobacteria</taxon>
        <taxon>Vibrionales</taxon>
        <taxon>Vibrionaceae</taxon>
        <taxon>Vibrio</taxon>
    </lineage>
</organism>
<dbReference type="RefSeq" id="WP_148521308.1">
    <property type="nucleotide sequence ID" value="NZ_VSIJ01000005.1"/>
</dbReference>
<evidence type="ECO:0000313" key="2">
    <source>
        <dbReference type="Proteomes" id="UP000323819"/>
    </source>
</evidence>
<dbReference type="EMBL" id="VSIJ01000005">
    <property type="protein sequence ID" value="TXX67185.1"/>
    <property type="molecule type" value="Genomic_DNA"/>
</dbReference>